<organism evidence="2 3">
    <name type="scientific">Streptomyces caniferus</name>
    <dbReference type="NCBI Taxonomy" id="285557"/>
    <lineage>
        <taxon>Bacteria</taxon>
        <taxon>Bacillati</taxon>
        <taxon>Actinomycetota</taxon>
        <taxon>Actinomycetes</taxon>
        <taxon>Kitasatosporales</taxon>
        <taxon>Streptomycetaceae</taxon>
        <taxon>Streptomyces</taxon>
    </lineage>
</organism>
<sequence length="128" mass="13009">MRQQHRQDIDAGLDSTDPGRARIVSVPGGAAVVTAVEGALKGGGGVPAVGVAGRTGGVTGPADGSLSHDSRLLCQSPEKIWDASIQKRPENAGASARQGSPALAHRATSAIARWSVTFGSYNARTARP</sequence>
<accession>A0A640S173</accession>
<dbReference type="EMBL" id="BLIN01000002">
    <property type="protein sequence ID" value="GFE04412.1"/>
    <property type="molecule type" value="Genomic_DNA"/>
</dbReference>
<protein>
    <submittedName>
        <fullName evidence="2">Uncharacterized protein</fullName>
    </submittedName>
</protein>
<name>A0A640S173_9ACTN</name>
<proteinExistence type="predicted"/>
<comment type="caution">
    <text evidence="2">The sequence shown here is derived from an EMBL/GenBank/DDBJ whole genome shotgun (WGS) entry which is preliminary data.</text>
</comment>
<gene>
    <name evidence="2" type="ORF">Scani_06800</name>
</gene>
<evidence type="ECO:0000313" key="3">
    <source>
        <dbReference type="Proteomes" id="UP000435837"/>
    </source>
</evidence>
<evidence type="ECO:0000256" key="1">
    <source>
        <dbReference type="SAM" id="MobiDB-lite"/>
    </source>
</evidence>
<dbReference type="Proteomes" id="UP000435837">
    <property type="component" value="Unassembled WGS sequence"/>
</dbReference>
<reference evidence="2 3" key="1">
    <citation type="submission" date="2019-12" db="EMBL/GenBank/DDBJ databases">
        <title>Whole genome shotgun sequence of Streptomyces caniferus NBRC 15389.</title>
        <authorList>
            <person name="Ichikawa N."/>
            <person name="Kimura A."/>
            <person name="Kitahashi Y."/>
            <person name="Komaki H."/>
            <person name="Tamura T."/>
        </authorList>
    </citation>
    <scope>NUCLEOTIDE SEQUENCE [LARGE SCALE GENOMIC DNA]</scope>
    <source>
        <strain evidence="2 3">NBRC 15389</strain>
    </source>
</reference>
<dbReference type="AlphaFoldDB" id="A0A640S173"/>
<evidence type="ECO:0000313" key="2">
    <source>
        <dbReference type="EMBL" id="GFE04412.1"/>
    </source>
</evidence>
<feature type="region of interest" description="Disordered" evidence="1">
    <location>
        <begin position="1"/>
        <end position="21"/>
    </location>
</feature>